<evidence type="ECO:0000313" key="3">
    <source>
        <dbReference type="Proteomes" id="UP001190700"/>
    </source>
</evidence>
<sequence>MSLRSQSTRVRRSARGSAFRASSPLLPADVPEPEPTSPEGANAPASPFARSPSREMPRGILRDIGLDESEEDSDVTLAVPDFAAAAEQNAVAQDVTFDVACSPDDSSPPPRPSPTSPLIAAFNGVNFDILPDVETLQSDVFTSEQIRELCGKVDGLRLIGPRASLIRRLEACRNIHSSLSRHPTVQNLPPLVSEPGHPVPNLSVVPMGDVPANLGARAGVGEGTATSRPAAAGAAFYSQAPQAAGRAAQSTPSPTPSFPPGFTPPRLRDPSHGGSAPAAVVAPPPSAGPAPTIFTGLNSSGGLQQPQAMPDPQHATIPAAFDIQTYVDSVLQKSMQEETKGVSNWLKAHRLRSELLEWCLAPGKAVSEVSKTMR</sequence>
<feature type="compositionally biased region" description="Polar residues" evidence="1">
    <location>
        <begin position="295"/>
        <end position="307"/>
    </location>
</feature>
<feature type="compositionally biased region" description="Basic and acidic residues" evidence="1">
    <location>
        <begin position="52"/>
        <end position="65"/>
    </location>
</feature>
<proteinExistence type="predicted"/>
<feature type="region of interest" description="Disordered" evidence="1">
    <location>
        <begin position="241"/>
        <end position="313"/>
    </location>
</feature>
<accession>A0AAE0FZZ0</accession>
<feature type="region of interest" description="Disordered" evidence="1">
    <location>
        <begin position="1"/>
        <end position="73"/>
    </location>
</feature>
<organism evidence="2 3">
    <name type="scientific">Cymbomonas tetramitiformis</name>
    <dbReference type="NCBI Taxonomy" id="36881"/>
    <lineage>
        <taxon>Eukaryota</taxon>
        <taxon>Viridiplantae</taxon>
        <taxon>Chlorophyta</taxon>
        <taxon>Pyramimonadophyceae</taxon>
        <taxon>Pyramimonadales</taxon>
        <taxon>Pyramimonadaceae</taxon>
        <taxon>Cymbomonas</taxon>
    </lineage>
</organism>
<dbReference type="AlphaFoldDB" id="A0AAE0FZZ0"/>
<protein>
    <submittedName>
        <fullName evidence="2">Uncharacterized protein</fullName>
    </submittedName>
</protein>
<comment type="caution">
    <text evidence="2">The sequence shown here is derived from an EMBL/GenBank/DDBJ whole genome shotgun (WGS) entry which is preliminary data.</text>
</comment>
<keyword evidence="3" id="KW-1185">Reference proteome</keyword>
<dbReference type="EMBL" id="LGRX02011210">
    <property type="protein sequence ID" value="KAK3269141.1"/>
    <property type="molecule type" value="Genomic_DNA"/>
</dbReference>
<evidence type="ECO:0000256" key="1">
    <source>
        <dbReference type="SAM" id="MobiDB-lite"/>
    </source>
</evidence>
<name>A0AAE0FZZ0_9CHLO</name>
<evidence type="ECO:0000313" key="2">
    <source>
        <dbReference type="EMBL" id="KAK3269141.1"/>
    </source>
</evidence>
<dbReference type="Proteomes" id="UP001190700">
    <property type="component" value="Unassembled WGS sequence"/>
</dbReference>
<reference evidence="2 3" key="1">
    <citation type="journal article" date="2015" name="Genome Biol. Evol.">
        <title>Comparative Genomics of a Bacterivorous Green Alga Reveals Evolutionary Causalities and Consequences of Phago-Mixotrophic Mode of Nutrition.</title>
        <authorList>
            <person name="Burns J.A."/>
            <person name="Paasch A."/>
            <person name="Narechania A."/>
            <person name="Kim E."/>
        </authorList>
    </citation>
    <scope>NUCLEOTIDE SEQUENCE [LARGE SCALE GENOMIC DNA]</scope>
    <source>
        <strain evidence="2 3">PLY_AMNH</strain>
    </source>
</reference>
<feature type="compositionally biased region" description="Pro residues" evidence="1">
    <location>
        <begin position="253"/>
        <end position="263"/>
    </location>
</feature>
<gene>
    <name evidence="2" type="ORF">CYMTET_22406</name>
</gene>